<feature type="compositionally biased region" description="Acidic residues" evidence="9">
    <location>
        <begin position="321"/>
        <end position="333"/>
    </location>
</feature>
<evidence type="ECO:0000256" key="1">
    <source>
        <dbReference type="ARBA" id="ARBA00004123"/>
    </source>
</evidence>
<gene>
    <name evidence="10" type="ORF">KP509_25G058100</name>
</gene>
<feature type="compositionally biased region" description="Acidic residues" evidence="9">
    <location>
        <begin position="359"/>
        <end position="376"/>
    </location>
</feature>
<keyword evidence="11" id="KW-1185">Reference proteome</keyword>
<dbReference type="GO" id="GO:0003677">
    <property type="term" value="F:DNA binding"/>
    <property type="evidence" value="ECO:0007669"/>
    <property type="project" value="UniProtKB-KW"/>
</dbReference>
<dbReference type="EMBL" id="CM035430">
    <property type="protein sequence ID" value="KAH7298762.1"/>
    <property type="molecule type" value="Genomic_DNA"/>
</dbReference>
<evidence type="ECO:0000256" key="6">
    <source>
        <dbReference type="ARBA" id="ARBA00023242"/>
    </source>
</evidence>
<dbReference type="InterPro" id="IPR036388">
    <property type="entry name" value="WH-like_DNA-bd_sf"/>
</dbReference>
<name>A0A8T2RQR4_CERRI</name>
<dbReference type="GO" id="GO:0005674">
    <property type="term" value="C:transcription factor TFIIF complex"/>
    <property type="evidence" value="ECO:0007669"/>
    <property type="project" value="TreeGrafter"/>
</dbReference>
<dbReference type="InterPro" id="IPR036390">
    <property type="entry name" value="WH_DNA-bd_sf"/>
</dbReference>
<feature type="compositionally biased region" description="Acidic residues" evidence="9">
    <location>
        <begin position="292"/>
        <end position="307"/>
    </location>
</feature>
<evidence type="ECO:0000256" key="4">
    <source>
        <dbReference type="ARBA" id="ARBA00023125"/>
    </source>
</evidence>
<comment type="function">
    <text evidence="7 8">TFIIF is a general transcription initiation factor that binds to RNA polymerase II and helps to recruit it to the initiation complex in collaboration with TFIIB. It promotes transcription elongation.</text>
</comment>
<dbReference type="PANTHER" id="PTHR13011:SF0">
    <property type="entry name" value="GENERAL TRANSCRIPTION FACTOR IIF SUBUNIT 1"/>
    <property type="match status" value="1"/>
</dbReference>
<evidence type="ECO:0000256" key="9">
    <source>
        <dbReference type="SAM" id="MobiDB-lite"/>
    </source>
</evidence>
<dbReference type="InterPro" id="IPR008851">
    <property type="entry name" value="TFIIF-alpha"/>
</dbReference>
<comment type="subcellular location">
    <subcellularLocation>
        <location evidence="1 8">Nucleus</location>
    </subcellularLocation>
</comment>
<dbReference type="OrthoDB" id="76676at2759"/>
<dbReference type="GO" id="GO:0006367">
    <property type="term" value="P:transcription initiation at RNA polymerase II promoter"/>
    <property type="evidence" value="ECO:0007669"/>
    <property type="project" value="InterPro"/>
</dbReference>
<feature type="compositionally biased region" description="Acidic residues" evidence="9">
    <location>
        <begin position="228"/>
        <end position="247"/>
    </location>
</feature>
<reference evidence="10" key="1">
    <citation type="submission" date="2021-08" db="EMBL/GenBank/DDBJ databases">
        <title>WGS assembly of Ceratopteris richardii.</title>
        <authorList>
            <person name="Marchant D.B."/>
            <person name="Chen G."/>
            <person name="Jenkins J."/>
            <person name="Shu S."/>
            <person name="Leebens-Mack J."/>
            <person name="Grimwood J."/>
            <person name="Schmutz J."/>
            <person name="Soltis P."/>
            <person name="Soltis D."/>
            <person name="Chen Z.-H."/>
        </authorList>
    </citation>
    <scope>NUCLEOTIDE SEQUENCE</scope>
    <source>
        <strain evidence="10">Whitten #5841</strain>
        <tissue evidence="10">Leaf</tissue>
    </source>
</reference>
<keyword evidence="6 8" id="KW-0539">Nucleus</keyword>
<protein>
    <recommendedName>
        <fullName evidence="8">Transcription initiation factor IIF subunit alpha</fullName>
    </recommendedName>
</protein>
<evidence type="ECO:0000256" key="2">
    <source>
        <dbReference type="ARBA" id="ARBA00005249"/>
    </source>
</evidence>
<dbReference type="GO" id="GO:0032968">
    <property type="term" value="P:positive regulation of transcription elongation by RNA polymerase II"/>
    <property type="evidence" value="ECO:0007669"/>
    <property type="project" value="InterPro"/>
</dbReference>
<feature type="region of interest" description="Disordered" evidence="9">
    <location>
        <begin position="210"/>
        <end position="479"/>
    </location>
</feature>
<evidence type="ECO:0000256" key="5">
    <source>
        <dbReference type="ARBA" id="ARBA00023163"/>
    </source>
</evidence>
<feature type="compositionally biased region" description="Acidic residues" evidence="9">
    <location>
        <begin position="273"/>
        <end position="282"/>
    </location>
</feature>
<dbReference type="SUPFAM" id="SSF50916">
    <property type="entry name" value="Rap30/74 interaction domains"/>
    <property type="match status" value="1"/>
</dbReference>
<dbReference type="Gene3D" id="1.10.10.10">
    <property type="entry name" value="Winged helix-like DNA-binding domain superfamily/Winged helix DNA-binding domain"/>
    <property type="match status" value="1"/>
</dbReference>
<comment type="similarity">
    <text evidence="2 8">Belongs to the TFIIF alpha subunit family.</text>
</comment>
<keyword evidence="4 8" id="KW-0238">DNA-binding</keyword>
<accession>A0A8T2RQR4</accession>
<evidence type="ECO:0000256" key="7">
    <source>
        <dbReference type="ARBA" id="ARBA00025232"/>
    </source>
</evidence>
<dbReference type="OMA" id="MTLCFSC"/>
<dbReference type="AlphaFoldDB" id="A0A8T2RQR4"/>
<keyword evidence="5 8" id="KW-0804">Transcription</keyword>
<dbReference type="SUPFAM" id="SSF46785">
    <property type="entry name" value="Winged helix' DNA-binding domain"/>
    <property type="match status" value="1"/>
</dbReference>
<feature type="compositionally biased region" description="Basic and acidic residues" evidence="9">
    <location>
        <begin position="385"/>
        <end position="394"/>
    </location>
</feature>
<comment type="caution">
    <text evidence="10">The sequence shown here is derived from an EMBL/GenBank/DDBJ whole genome shotgun (WGS) entry which is preliminary data.</text>
</comment>
<sequence>MMATQDPPLKPTCASCGGTSDLYTSVCRHMTICISCGKRMAENTTPCRSCGVVLSRLIREYNIKAYPSTKPFFIGRFLQGVPSFSKKTGVDLKWIMHREGLQGRQVTDALREKYKGKPWILNDDQGQQSFQGALEGGQQASYYLLVHHGREFLAMPAGAWYNFHKTPTYKQLTLEEAEEQMKNRRRTADGYQRWLMKAANTGAAAFGEVEKITGGGGGRGGFKRRADDDEEDAAFSDKGEEDADEEEDRKNRLGMNKKAGDEDEEEPARGDDREFDDEEAEKGDDWEHEETFTDDDEAVGNDPEEREDNGPELQAPPEIKQEEEDEEREQEDGQPEKGGLSESGLELKKLLGKTAGLDDSGEDESSDDDNDLDNEDNASPVLAPKRKEGPKEEPVDSTPAKPITAPAGRMAPASTASKGKRKAGTDDSKPSPSASSKKVKTDASQEVCVAGKESLESRSTSPSKPAGIPSRAKPTAPAVGAVTEDDVRAVLRQGPIKSHDLVNKFKSRLATQQDRAAFAAVLKNISRMHKTDGGNFIVLREK</sequence>
<evidence type="ECO:0000313" key="11">
    <source>
        <dbReference type="Proteomes" id="UP000825935"/>
    </source>
</evidence>
<evidence type="ECO:0000256" key="8">
    <source>
        <dbReference type="RuleBase" id="RU366044"/>
    </source>
</evidence>
<keyword evidence="3 8" id="KW-0805">Transcription regulation</keyword>
<dbReference type="Proteomes" id="UP000825935">
    <property type="component" value="Chromosome 25"/>
</dbReference>
<evidence type="ECO:0000313" key="10">
    <source>
        <dbReference type="EMBL" id="KAH7298762.1"/>
    </source>
</evidence>
<dbReference type="GO" id="GO:0001096">
    <property type="term" value="F:TFIIF-class transcription factor complex binding"/>
    <property type="evidence" value="ECO:0007669"/>
    <property type="project" value="TreeGrafter"/>
</dbReference>
<dbReference type="GO" id="GO:0016251">
    <property type="term" value="F:RNA polymerase II general transcription initiation factor activity"/>
    <property type="evidence" value="ECO:0007669"/>
    <property type="project" value="TreeGrafter"/>
</dbReference>
<dbReference type="InterPro" id="IPR011039">
    <property type="entry name" value="TFIIF_interaction"/>
</dbReference>
<dbReference type="Pfam" id="PF05793">
    <property type="entry name" value="TFIIF_alpha"/>
    <property type="match status" value="1"/>
</dbReference>
<organism evidence="10 11">
    <name type="scientific">Ceratopteris richardii</name>
    <name type="common">Triangle waterfern</name>
    <dbReference type="NCBI Taxonomy" id="49495"/>
    <lineage>
        <taxon>Eukaryota</taxon>
        <taxon>Viridiplantae</taxon>
        <taxon>Streptophyta</taxon>
        <taxon>Embryophyta</taxon>
        <taxon>Tracheophyta</taxon>
        <taxon>Polypodiopsida</taxon>
        <taxon>Polypodiidae</taxon>
        <taxon>Polypodiales</taxon>
        <taxon>Pteridineae</taxon>
        <taxon>Pteridaceae</taxon>
        <taxon>Parkerioideae</taxon>
        <taxon>Ceratopteris</taxon>
    </lineage>
</organism>
<evidence type="ECO:0000256" key="3">
    <source>
        <dbReference type="ARBA" id="ARBA00023015"/>
    </source>
</evidence>
<dbReference type="PANTHER" id="PTHR13011">
    <property type="entry name" value="TFIIF-ALPHA"/>
    <property type="match status" value="1"/>
</dbReference>
<proteinExistence type="inferred from homology"/>